<dbReference type="Pfam" id="PF00005">
    <property type="entry name" value="ABC_tran"/>
    <property type="match status" value="1"/>
</dbReference>
<evidence type="ECO:0000256" key="1">
    <source>
        <dbReference type="ARBA" id="ARBA00022741"/>
    </source>
</evidence>
<dbReference type="AlphaFoldDB" id="A0A0M0KFB5"/>
<dbReference type="PROSITE" id="PS00211">
    <property type="entry name" value="ABC_TRANSPORTER_1"/>
    <property type="match status" value="1"/>
</dbReference>
<protein>
    <submittedName>
        <fullName evidence="4">Bacteriocin ABC transporter ATP-binding protein</fullName>
    </submittedName>
</protein>
<reference evidence="4" key="1">
    <citation type="submission" date="2015-08" db="EMBL/GenBank/DDBJ databases">
        <title>Complete DNA Sequence of Pseudomonas syringae pv. actinidiae, the Causal Agent of Kiwifruit Canker Disease.</title>
        <authorList>
            <person name="Rikkerink E.H.A."/>
            <person name="Fineran P.C."/>
        </authorList>
    </citation>
    <scope>NUCLEOTIDE SEQUENCE</scope>
    <source>
        <strain evidence="4">DSM 13666</strain>
    </source>
</reference>
<dbReference type="PANTHER" id="PTHR42798">
    <property type="entry name" value="LIPOPROTEIN-RELEASING SYSTEM ATP-BINDING PROTEIN LOLD"/>
    <property type="match status" value="1"/>
</dbReference>
<proteinExistence type="predicted"/>
<dbReference type="GeneID" id="87599502"/>
<dbReference type="RefSeq" id="WP_053430080.1">
    <property type="nucleotide sequence ID" value="NZ_CP040441.1"/>
</dbReference>
<comment type="caution">
    <text evidence="4">The sequence shown here is derived from an EMBL/GenBank/DDBJ whole genome shotgun (WGS) entry which is preliminary data.</text>
</comment>
<dbReference type="EMBL" id="LILD01000001">
    <property type="protein sequence ID" value="KOO37489.1"/>
    <property type="molecule type" value="Genomic_DNA"/>
</dbReference>
<evidence type="ECO:0000259" key="3">
    <source>
        <dbReference type="PROSITE" id="PS50893"/>
    </source>
</evidence>
<dbReference type="InterPro" id="IPR003593">
    <property type="entry name" value="AAA+_ATPase"/>
</dbReference>
<dbReference type="Gene3D" id="3.40.50.300">
    <property type="entry name" value="P-loop containing nucleotide triphosphate hydrolases"/>
    <property type="match status" value="1"/>
</dbReference>
<evidence type="ECO:0000313" key="4">
    <source>
        <dbReference type="EMBL" id="KOO37489.1"/>
    </source>
</evidence>
<dbReference type="InterPro" id="IPR027417">
    <property type="entry name" value="P-loop_NTPase"/>
</dbReference>
<accession>A0A0M0KFB5</accession>
<organism evidence="4">
    <name type="scientific">Halalkalibacterium halodurans</name>
    <name type="common">Bacillus halodurans</name>
    <dbReference type="NCBI Taxonomy" id="86665"/>
    <lineage>
        <taxon>Bacteria</taxon>
        <taxon>Bacillati</taxon>
        <taxon>Bacillota</taxon>
        <taxon>Bacilli</taxon>
        <taxon>Bacillales</taxon>
        <taxon>Bacillaceae</taxon>
        <taxon>Halalkalibacterium (ex Joshi et al. 2022)</taxon>
    </lineage>
</organism>
<dbReference type="InterPro" id="IPR003439">
    <property type="entry name" value="ABC_transporter-like_ATP-bd"/>
</dbReference>
<keyword evidence="2 4" id="KW-0067">ATP-binding</keyword>
<dbReference type="SUPFAM" id="SSF52540">
    <property type="entry name" value="P-loop containing nucleoside triphosphate hydrolases"/>
    <property type="match status" value="1"/>
</dbReference>
<dbReference type="PATRIC" id="fig|136160.3.peg.270"/>
<feature type="domain" description="ABC transporter" evidence="3">
    <location>
        <begin position="4"/>
        <end position="208"/>
    </location>
</feature>
<sequence length="208" mass="23672">MVICELQNIHKKFGDKIIFENFYIRINQGDFLCIAGNSGTGKSTLLNMMGLLEYPDSGTINVFEKQNVKPNTHTAQKLLRHKIGFLFQNFALIDDKSVNYNLDLACVGKKRWDNNNKTQLLEKLQLDVPLNKKVYHLSGGEQQRLALARLIIKDCDFILADEPTGSLDQTNRNTVLDILSQLNHDGKTIVIVSHDPFVMERCQRVVNL</sequence>
<dbReference type="GO" id="GO:0016887">
    <property type="term" value="F:ATP hydrolysis activity"/>
    <property type="evidence" value="ECO:0007669"/>
    <property type="project" value="InterPro"/>
</dbReference>
<dbReference type="GO" id="GO:0005524">
    <property type="term" value="F:ATP binding"/>
    <property type="evidence" value="ECO:0007669"/>
    <property type="project" value="UniProtKB-KW"/>
</dbReference>
<gene>
    <name evidence="4" type="ORF">AMD02_00480</name>
</gene>
<name>A0A0M0KFB5_ALKHA</name>
<dbReference type="PROSITE" id="PS50893">
    <property type="entry name" value="ABC_TRANSPORTER_2"/>
    <property type="match status" value="1"/>
</dbReference>
<dbReference type="SMART" id="SM00382">
    <property type="entry name" value="AAA"/>
    <property type="match status" value="1"/>
</dbReference>
<dbReference type="PANTHER" id="PTHR42798:SF4">
    <property type="entry name" value="ABC TRANSPORTER DOMAIN-CONTAINING PROTEIN"/>
    <property type="match status" value="1"/>
</dbReference>
<evidence type="ECO:0000256" key="2">
    <source>
        <dbReference type="ARBA" id="ARBA00022840"/>
    </source>
</evidence>
<keyword evidence="1" id="KW-0547">Nucleotide-binding</keyword>
<dbReference type="InterPro" id="IPR017871">
    <property type="entry name" value="ABC_transporter-like_CS"/>
</dbReference>